<dbReference type="EMBL" id="JAPMUA010000005">
    <property type="protein sequence ID" value="MDG3587145.1"/>
    <property type="molecule type" value="Genomic_DNA"/>
</dbReference>
<comment type="caution">
    <text evidence="2">The sequence shown here is derived from an EMBL/GenBank/DDBJ whole genome shotgun (WGS) entry which is preliminary data.</text>
</comment>
<reference evidence="2" key="1">
    <citation type="submission" date="2022-11" db="EMBL/GenBank/DDBJ databases">
        <title>High-quality draft genome sequence of Galbibacter sp. strain CMA-7.</title>
        <authorList>
            <person name="Wei L."/>
            <person name="Dong C."/>
            <person name="Shao Z."/>
        </authorList>
    </citation>
    <scope>NUCLEOTIDE SEQUENCE</scope>
    <source>
        <strain evidence="2">CMA-7</strain>
    </source>
</reference>
<dbReference type="Pfam" id="PF07610">
    <property type="entry name" value="DUF1573"/>
    <property type="match status" value="1"/>
</dbReference>
<feature type="signal peptide" evidence="1">
    <location>
        <begin position="1"/>
        <end position="20"/>
    </location>
</feature>
<protein>
    <submittedName>
        <fullName evidence="2">DUF1573 domain-containing protein</fullName>
    </submittedName>
</protein>
<organism evidence="2 3">
    <name type="scientific">Galbibacter pacificus</name>
    <dbReference type="NCBI Taxonomy" id="2996052"/>
    <lineage>
        <taxon>Bacteria</taxon>
        <taxon>Pseudomonadati</taxon>
        <taxon>Bacteroidota</taxon>
        <taxon>Flavobacteriia</taxon>
        <taxon>Flavobacteriales</taxon>
        <taxon>Flavobacteriaceae</taxon>
        <taxon>Galbibacter</taxon>
    </lineage>
</organism>
<evidence type="ECO:0000256" key="1">
    <source>
        <dbReference type="SAM" id="SignalP"/>
    </source>
</evidence>
<feature type="chain" id="PRO_5046196623" evidence="1">
    <location>
        <begin position="21"/>
        <end position="157"/>
    </location>
</feature>
<dbReference type="PROSITE" id="PS51257">
    <property type="entry name" value="PROKAR_LIPOPROTEIN"/>
    <property type="match status" value="1"/>
</dbReference>
<keyword evidence="3" id="KW-1185">Reference proteome</keyword>
<dbReference type="PANTHER" id="PTHR37833:SF1">
    <property type="entry name" value="SIGNAL PEPTIDE PROTEIN"/>
    <property type="match status" value="1"/>
</dbReference>
<evidence type="ECO:0000313" key="2">
    <source>
        <dbReference type="EMBL" id="MDG3587145.1"/>
    </source>
</evidence>
<evidence type="ECO:0000313" key="3">
    <source>
        <dbReference type="Proteomes" id="UP001153642"/>
    </source>
</evidence>
<dbReference type="Gene3D" id="2.60.40.10">
    <property type="entry name" value="Immunoglobulins"/>
    <property type="match status" value="1"/>
</dbReference>
<sequence>MKKVFLVLTLAAAVSFTSCKDNNAANKVKSENVAKAEQRDEAAKKLPVMTFEETEYDFGNIPQGQSVEKVFKFKNTGDAPLIVTSAKSSCGCTIPQKPEEPVAPGETGEILVKYNGSGRNQVTKTVTITANTEKGTEQLRIKAFVEPKEAAAGQPKA</sequence>
<dbReference type="PANTHER" id="PTHR37833">
    <property type="entry name" value="LIPOPROTEIN-RELATED"/>
    <property type="match status" value="1"/>
</dbReference>
<dbReference type="Proteomes" id="UP001153642">
    <property type="component" value="Unassembled WGS sequence"/>
</dbReference>
<accession>A0ABT6FV47</accession>
<proteinExistence type="predicted"/>
<dbReference type="InterPro" id="IPR011467">
    <property type="entry name" value="DUF1573"/>
</dbReference>
<dbReference type="InterPro" id="IPR013783">
    <property type="entry name" value="Ig-like_fold"/>
</dbReference>
<keyword evidence="1" id="KW-0732">Signal</keyword>
<gene>
    <name evidence="2" type="ORF">OSR52_14820</name>
</gene>
<name>A0ABT6FV47_9FLAO</name>
<dbReference type="RefSeq" id="WP_277900593.1">
    <property type="nucleotide sequence ID" value="NZ_JAPMUA010000005.1"/>
</dbReference>